<dbReference type="InterPro" id="IPR004089">
    <property type="entry name" value="MCPsignal_dom"/>
</dbReference>
<proteinExistence type="inferred from homology"/>
<sequence>MKSNKIPTDKREKRDFKKFLKLEGKNKSKELKQDEEIIGENGKGEVHTNQKAEDKVKKFKKTGKKPAMTKQERKALRQERKLENKLALESVAMNKGILNKLKETRTKIILTVLVPVIFMAVYGFVSYSQASKAITSSYETNMNQTVEAVSDYLNLGLNTVQDKAVELMIGNSVANYFVRINKEDTIEDFNNLKNLQQEAMVVDQTNDFVSDVYLFANAGKPIVTNGFAPADLYEQFLATEEGKGLASKKLASKWIGSHSALDEILGRDGTKYSMAIVTRMNTSNGFIIIDIDKKEIKSSLDSITSVEGSIAAVVAPDGKETNTTESGEDVFGSTDFYKKSLNAKETDGSSYVTYKGSSYLYVYNTVGETGSMVCALIPKAEILKQVKALKVLNIIFVLVSSVLAIIIGYVIAVGIGKAIRKLMISISKAAKGDLTVTFDTRKKDEFGVLAKSLDDMTSSMKRLIGEVYQVGTKVTQSSGELSQTSDQILTSTKGISLTIDEIEGGVVQQADDTEKCLGQMSKLSDQINQVYTNTHEIEKKAMDTRDVVGEGIVTIDELGKKAKATSEVTQTVIKSIEELEVKSRSISSFVGIINEIAAQTNLLSLNASIEAARAGEAGRGFAVVADEIRKLADQSVEAVRQIQDIVKDIQNKTQGTVESAKMAGEIVGSQTDALNRTVTTFEKINAYVGGLVSNLDNIAVGVKGIESAKEDTLDAIQSISAVSQETAAASEEVSATANMQIGAVENLSRSATELAEDAKNLEKAIKLFKIE</sequence>
<evidence type="ECO:0000256" key="5">
    <source>
        <dbReference type="SAM" id="MobiDB-lite"/>
    </source>
</evidence>
<evidence type="ECO:0000313" key="10">
    <source>
        <dbReference type="Proteomes" id="UP000184612"/>
    </source>
</evidence>
<dbReference type="PROSITE" id="PS50111">
    <property type="entry name" value="CHEMOTAXIS_TRANSDUC_2"/>
    <property type="match status" value="1"/>
</dbReference>
<evidence type="ECO:0000259" key="8">
    <source>
        <dbReference type="PROSITE" id="PS50885"/>
    </source>
</evidence>
<feature type="compositionally biased region" description="Basic and acidic residues" evidence="5">
    <location>
        <begin position="42"/>
        <end position="56"/>
    </location>
</feature>
<feature type="coiled-coil region" evidence="4">
    <location>
        <begin position="744"/>
        <end position="771"/>
    </location>
</feature>
<evidence type="ECO:0000256" key="6">
    <source>
        <dbReference type="SAM" id="Phobius"/>
    </source>
</evidence>
<evidence type="ECO:0000313" key="9">
    <source>
        <dbReference type="EMBL" id="SHO52006.1"/>
    </source>
</evidence>
<keyword evidence="10" id="KW-1185">Reference proteome</keyword>
<keyword evidence="6" id="KW-1133">Transmembrane helix</keyword>
<dbReference type="GO" id="GO:0007165">
    <property type="term" value="P:signal transduction"/>
    <property type="evidence" value="ECO:0007669"/>
    <property type="project" value="UniProtKB-KW"/>
</dbReference>
<dbReference type="Gene3D" id="1.10.287.950">
    <property type="entry name" value="Methyl-accepting chemotaxis protein"/>
    <property type="match status" value="1"/>
</dbReference>
<dbReference type="SUPFAM" id="SSF58104">
    <property type="entry name" value="Methyl-accepting chemotaxis protein (MCP) signaling domain"/>
    <property type="match status" value="1"/>
</dbReference>
<dbReference type="SMART" id="SM00304">
    <property type="entry name" value="HAMP"/>
    <property type="match status" value="1"/>
</dbReference>
<protein>
    <submittedName>
        <fullName evidence="9">Methyl-accepting chemotaxis protein</fullName>
    </submittedName>
</protein>
<dbReference type="Pfam" id="PF00672">
    <property type="entry name" value="HAMP"/>
    <property type="match status" value="1"/>
</dbReference>
<feature type="transmembrane region" description="Helical" evidence="6">
    <location>
        <begin position="391"/>
        <end position="415"/>
    </location>
</feature>
<dbReference type="PANTHER" id="PTHR32089:SF112">
    <property type="entry name" value="LYSOZYME-LIKE PROTEIN-RELATED"/>
    <property type="match status" value="1"/>
</dbReference>
<feature type="region of interest" description="Disordered" evidence="5">
    <location>
        <begin position="33"/>
        <end position="70"/>
    </location>
</feature>
<gene>
    <name evidence="9" type="ORF">SAMN02745217_03450</name>
</gene>
<dbReference type="EMBL" id="FRFD01000010">
    <property type="protein sequence ID" value="SHO52006.1"/>
    <property type="molecule type" value="Genomic_DNA"/>
</dbReference>
<dbReference type="CDD" id="cd06225">
    <property type="entry name" value="HAMP"/>
    <property type="match status" value="1"/>
</dbReference>
<dbReference type="InterPro" id="IPR003660">
    <property type="entry name" value="HAMP_dom"/>
</dbReference>
<name>A0A1M7YHF2_9FIRM</name>
<dbReference type="Pfam" id="PF00015">
    <property type="entry name" value="MCPsignal"/>
    <property type="match status" value="1"/>
</dbReference>
<dbReference type="SMART" id="SM00283">
    <property type="entry name" value="MA"/>
    <property type="match status" value="1"/>
</dbReference>
<dbReference type="PANTHER" id="PTHR32089">
    <property type="entry name" value="METHYL-ACCEPTING CHEMOTAXIS PROTEIN MCPB"/>
    <property type="match status" value="1"/>
</dbReference>
<keyword evidence="4" id="KW-0175">Coiled coil</keyword>
<evidence type="ECO:0000256" key="1">
    <source>
        <dbReference type="ARBA" id="ARBA00023224"/>
    </source>
</evidence>
<dbReference type="STRING" id="1121345.SAMN02745217_03450"/>
<evidence type="ECO:0000259" key="7">
    <source>
        <dbReference type="PROSITE" id="PS50111"/>
    </source>
</evidence>
<dbReference type="CDD" id="cd11386">
    <property type="entry name" value="MCP_signal"/>
    <property type="match status" value="1"/>
</dbReference>
<dbReference type="Proteomes" id="UP000184612">
    <property type="component" value="Unassembled WGS sequence"/>
</dbReference>
<reference evidence="9 10" key="1">
    <citation type="submission" date="2016-12" db="EMBL/GenBank/DDBJ databases">
        <authorList>
            <person name="Song W.-J."/>
            <person name="Kurnit D.M."/>
        </authorList>
    </citation>
    <scope>NUCLEOTIDE SEQUENCE [LARGE SCALE GENOMIC DNA]</scope>
    <source>
        <strain evidence="9 10">DSM 12503</strain>
    </source>
</reference>
<evidence type="ECO:0000256" key="2">
    <source>
        <dbReference type="ARBA" id="ARBA00029447"/>
    </source>
</evidence>
<feature type="domain" description="Methyl-accepting transducer" evidence="7">
    <location>
        <begin position="484"/>
        <end position="734"/>
    </location>
</feature>
<keyword evidence="6" id="KW-0812">Transmembrane</keyword>
<comment type="similarity">
    <text evidence="2">Belongs to the methyl-accepting chemotaxis (MCP) protein family.</text>
</comment>
<organism evidence="9 10">
    <name type="scientific">Anaerocolumna xylanovorans DSM 12503</name>
    <dbReference type="NCBI Taxonomy" id="1121345"/>
    <lineage>
        <taxon>Bacteria</taxon>
        <taxon>Bacillati</taxon>
        <taxon>Bacillota</taxon>
        <taxon>Clostridia</taxon>
        <taxon>Lachnospirales</taxon>
        <taxon>Lachnospiraceae</taxon>
        <taxon>Anaerocolumna</taxon>
    </lineage>
</organism>
<dbReference type="AlphaFoldDB" id="A0A1M7YHF2"/>
<dbReference type="RefSeq" id="WP_073590098.1">
    <property type="nucleotide sequence ID" value="NZ_FRFD01000010.1"/>
</dbReference>
<dbReference type="GO" id="GO:0016020">
    <property type="term" value="C:membrane"/>
    <property type="evidence" value="ECO:0007669"/>
    <property type="project" value="InterPro"/>
</dbReference>
<evidence type="ECO:0000256" key="4">
    <source>
        <dbReference type="SAM" id="Coils"/>
    </source>
</evidence>
<keyword evidence="6" id="KW-0472">Membrane</keyword>
<keyword evidence="1 3" id="KW-0807">Transducer</keyword>
<feature type="transmembrane region" description="Helical" evidence="6">
    <location>
        <begin position="108"/>
        <end position="127"/>
    </location>
</feature>
<feature type="domain" description="HAMP" evidence="8">
    <location>
        <begin position="413"/>
        <end position="465"/>
    </location>
</feature>
<evidence type="ECO:0000256" key="3">
    <source>
        <dbReference type="PROSITE-ProRule" id="PRU00284"/>
    </source>
</evidence>
<accession>A0A1M7YHF2</accession>
<dbReference type="Gene3D" id="3.30.450.20">
    <property type="entry name" value="PAS domain"/>
    <property type="match status" value="1"/>
</dbReference>
<dbReference type="PROSITE" id="PS50885">
    <property type="entry name" value="HAMP"/>
    <property type="match status" value="1"/>
</dbReference>